<protein>
    <submittedName>
        <fullName evidence="1">Uncharacterized protein</fullName>
    </submittedName>
</protein>
<gene>
    <name evidence="1" type="ORF">KL86DES1_21964</name>
</gene>
<reference evidence="1" key="1">
    <citation type="submission" date="2016-08" db="EMBL/GenBank/DDBJ databases">
        <authorList>
            <person name="Seilhamer J.J."/>
        </authorList>
    </citation>
    <scope>NUCLEOTIDE SEQUENCE</scope>
    <source>
        <strain evidence="1">86-1</strain>
    </source>
</reference>
<proteinExistence type="predicted"/>
<organism evidence="1">
    <name type="scientific">uncultured Desulfovibrio sp</name>
    <dbReference type="NCBI Taxonomy" id="167968"/>
    <lineage>
        <taxon>Bacteria</taxon>
        <taxon>Pseudomonadati</taxon>
        <taxon>Thermodesulfobacteriota</taxon>
        <taxon>Desulfovibrionia</taxon>
        <taxon>Desulfovibrionales</taxon>
        <taxon>Desulfovibrionaceae</taxon>
        <taxon>Desulfovibrio</taxon>
        <taxon>environmental samples</taxon>
    </lineage>
</organism>
<accession>A0A212LAB1</accession>
<sequence>MIVSTIKIEIKCHEKLFRRTNKNYKMQKFYKMCTAPHSKAAILCSCFY</sequence>
<name>A0A212LAB1_9BACT</name>
<evidence type="ECO:0000313" key="1">
    <source>
        <dbReference type="EMBL" id="SCM74476.1"/>
    </source>
</evidence>
<dbReference type="EMBL" id="FMJC01000002">
    <property type="protein sequence ID" value="SCM74476.1"/>
    <property type="molecule type" value="Genomic_DNA"/>
</dbReference>
<dbReference type="AlphaFoldDB" id="A0A212LAB1"/>